<protein>
    <submittedName>
        <fullName evidence="8">Transcription factor bHLH89</fullName>
    </submittedName>
</protein>
<dbReference type="EMBL" id="GDJX01018611">
    <property type="protein sequence ID" value="JAT49325.1"/>
    <property type="molecule type" value="Transcribed_RNA"/>
</dbReference>
<feature type="domain" description="BHLH" evidence="7">
    <location>
        <begin position="196"/>
        <end position="245"/>
    </location>
</feature>
<keyword evidence="5" id="KW-0175">Coiled coil</keyword>
<dbReference type="GO" id="GO:0048658">
    <property type="term" value="P:anther wall tapetum development"/>
    <property type="evidence" value="ECO:0007669"/>
    <property type="project" value="InterPro"/>
</dbReference>
<dbReference type="Gene3D" id="4.10.280.10">
    <property type="entry name" value="Helix-loop-helix DNA-binding domain"/>
    <property type="match status" value="1"/>
</dbReference>
<evidence type="ECO:0000256" key="6">
    <source>
        <dbReference type="SAM" id="MobiDB-lite"/>
    </source>
</evidence>
<organism evidence="8">
    <name type="scientific">Anthurium amnicola</name>
    <dbReference type="NCBI Taxonomy" id="1678845"/>
    <lineage>
        <taxon>Eukaryota</taxon>
        <taxon>Viridiplantae</taxon>
        <taxon>Streptophyta</taxon>
        <taxon>Embryophyta</taxon>
        <taxon>Tracheophyta</taxon>
        <taxon>Spermatophyta</taxon>
        <taxon>Magnoliopsida</taxon>
        <taxon>Liliopsida</taxon>
        <taxon>Araceae</taxon>
        <taxon>Pothoideae</taxon>
        <taxon>Potheae</taxon>
        <taxon>Anthurium</taxon>
    </lineage>
</organism>
<dbReference type="CDD" id="cd18918">
    <property type="entry name" value="bHLH_AtMYC1_like"/>
    <property type="match status" value="1"/>
</dbReference>
<dbReference type="GO" id="GO:0006355">
    <property type="term" value="P:regulation of DNA-templated transcription"/>
    <property type="evidence" value="ECO:0007669"/>
    <property type="project" value="InterPro"/>
</dbReference>
<dbReference type="InterPro" id="IPR011598">
    <property type="entry name" value="bHLH_dom"/>
</dbReference>
<accession>A0A1D1Y3U5</accession>
<comment type="similarity">
    <text evidence="1">Belongs to the bHLH protein family.</text>
</comment>
<dbReference type="GO" id="GO:0046983">
    <property type="term" value="F:protein dimerization activity"/>
    <property type="evidence" value="ECO:0007669"/>
    <property type="project" value="InterPro"/>
</dbReference>
<proteinExistence type="inferred from homology"/>
<evidence type="ECO:0000256" key="1">
    <source>
        <dbReference type="ARBA" id="ARBA00005510"/>
    </source>
</evidence>
<gene>
    <name evidence="8" type="primary">BHLH89</name>
    <name evidence="8" type="ORF">g.22561</name>
</gene>
<dbReference type="InterPro" id="IPR036638">
    <property type="entry name" value="HLH_DNA-bd_sf"/>
</dbReference>
<feature type="region of interest" description="Disordered" evidence="6">
    <location>
        <begin position="265"/>
        <end position="291"/>
    </location>
</feature>
<dbReference type="Pfam" id="PF00010">
    <property type="entry name" value="HLH"/>
    <property type="match status" value="1"/>
</dbReference>
<keyword evidence="2" id="KW-0805">Transcription regulation</keyword>
<dbReference type="InterPro" id="IPR045895">
    <property type="entry name" value="bHLH91-like"/>
</dbReference>
<dbReference type="InterPro" id="IPR045896">
    <property type="entry name" value="MYC1-like_bHLH"/>
</dbReference>
<reference evidence="8" key="1">
    <citation type="submission" date="2015-07" db="EMBL/GenBank/DDBJ databases">
        <title>Transcriptome Assembly of Anthurium amnicola.</title>
        <authorList>
            <person name="Suzuki J."/>
        </authorList>
    </citation>
    <scope>NUCLEOTIDE SEQUENCE</scope>
</reference>
<evidence type="ECO:0000313" key="8">
    <source>
        <dbReference type="EMBL" id="JAT49325.1"/>
    </source>
</evidence>
<dbReference type="SMART" id="SM00353">
    <property type="entry name" value="HLH"/>
    <property type="match status" value="1"/>
</dbReference>
<name>A0A1D1Y3U5_9ARAE</name>
<feature type="coiled-coil region" evidence="5">
    <location>
        <begin position="235"/>
        <end position="262"/>
    </location>
</feature>
<dbReference type="PROSITE" id="PS50888">
    <property type="entry name" value="BHLH"/>
    <property type="match status" value="1"/>
</dbReference>
<dbReference type="PANTHER" id="PTHR46834">
    <property type="entry name" value="TRANSCRIPTION FACTOR BHLH91"/>
    <property type="match status" value="1"/>
</dbReference>
<evidence type="ECO:0000256" key="3">
    <source>
        <dbReference type="ARBA" id="ARBA00023163"/>
    </source>
</evidence>
<evidence type="ECO:0000259" key="7">
    <source>
        <dbReference type="PROSITE" id="PS50888"/>
    </source>
</evidence>
<evidence type="ECO:0000256" key="2">
    <source>
        <dbReference type="ARBA" id="ARBA00023015"/>
    </source>
</evidence>
<evidence type="ECO:0000256" key="5">
    <source>
        <dbReference type="SAM" id="Coils"/>
    </source>
</evidence>
<sequence>MKVSMYDEPAGYFGLHDTSHSLLGGGATAGYGDASTLQVATDYPCHTEMGTVSSLGHHNPHRHTGLLPKQQLDGEVVPDSSIYYHHHGHQHYYDLSALPTLLGANSQELPPGEVDDTPSPASTVLYDPPSVQMEFCSHNPQMGNVLQWLPREQYGFVPLSAGFAGSVCDGGDEGYVGEPVDGVLGFGGEMGMLRRGGVKGSNDKEKQRRGKMCEKFNVLRSLLPNPRKHDRASIIAEATDYVQELLRRIDELRILVEAKRQRSDRGRKTSTAVQAEVDQKPSVQHSGGDLGRPSNGLLRTSWLQRTLKDTSVDVRIVEDEVNIKLVRRRKAGCCLLLVARAILDLQLELLHLAAGDMGDSHVFMINCKIDEGSSVYASAIAKKLVEAVLDGAVPGVSF</sequence>
<keyword evidence="3" id="KW-0804">Transcription</keyword>
<keyword evidence="4" id="KW-0539">Nucleus</keyword>
<dbReference type="SUPFAM" id="SSF47459">
    <property type="entry name" value="HLH, helix-loop-helix DNA-binding domain"/>
    <property type="match status" value="1"/>
</dbReference>
<dbReference type="AlphaFoldDB" id="A0A1D1Y3U5"/>
<evidence type="ECO:0000256" key="4">
    <source>
        <dbReference type="ARBA" id="ARBA00023242"/>
    </source>
</evidence>
<dbReference type="PANTHER" id="PTHR46834:SF1">
    <property type="entry name" value="TRANSCRIPTION FACTOR BHLH10"/>
    <property type="match status" value="1"/>
</dbReference>